<keyword evidence="1" id="KW-0472">Membrane</keyword>
<keyword evidence="1" id="KW-1133">Transmembrane helix</keyword>
<dbReference type="Proteomes" id="UP000177306">
    <property type="component" value="Unassembled WGS sequence"/>
</dbReference>
<keyword evidence="1" id="KW-0812">Transmembrane</keyword>
<evidence type="ECO:0000313" key="2">
    <source>
        <dbReference type="EMBL" id="OGG73251.1"/>
    </source>
</evidence>
<evidence type="ECO:0000313" key="3">
    <source>
        <dbReference type="Proteomes" id="UP000177306"/>
    </source>
</evidence>
<proteinExistence type="predicted"/>
<gene>
    <name evidence="2" type="ORF">A3A38_03925</name>
</gene>
<feature type="transmembrane region" description="Helical" evidence="1">
    <location>
        <begin position="17"/>
        <end position="37"/>
    </location>
</feature>
<accession>A0A1F6EHY2</accession>
<reference evidence="2 3" key="1">
    <citation type="journal article" date="2016" name="Nat. Commun.">
        <title>Thousands of microbial genomes shed light on interconnected biogeochemical processes in an aquifer system.</title>
        <authorList>
            <person name="Anantharaman K."/>
            <person name="Brown C.T."/>
            <person name="Hug L.A."/>
            <person name="Sharon I."/>
            <person name="Castelle C.J."/>
            <person name="Probst A.J."/>
            <person name="Thomas B.C."/>
            <person name="Singh A."/>
            <person name="Wilkins M.J."/>
            <person name="Karaoz U."/>
            <person name="Brodie E.L."/>
            <person name="Williams K.H."/>
            <person name="Hubbard S.S."/>
            <person name="Banfield J.F."/>
        </authorList>
    </citation>
    <scope>NUCLEOTIDE SEQUENCE [LARGE SCALE GENOMIC DNA]</scope>
</reference>
<protein>
    <submittedName>
        <fullName evidence="2">Uncharacterized protein</fullName>
    </submittedName>
</protein>
<dbReference type="AlphaFoldDB" id="A0A1F6EHY2"/>
<dbReference type="EMBL" id="MFLY01000004">
    <property type="protein sequence ID" value="OGG73251.1"/>
    <property type="molecule type" value="Genomic_DNA"/>
</dbReference>
<evidence type="ECO:0000256" key="1">
    <source>
        <dbReference type="SAM" id="Phobius"/>
    </source>
</evidence>
<organism evidence="2 3">
    <name type="scientific">Candidatus Kaiserbacteria bacterium RIFCSPLOWO2_01_FULL_53_17</name>
    <dbReference type="NCBI Taxonomy" id="1798511"/>
    <lineage>
        <taxon>Bacteria</taxon>
        <taxon>Candidatus Kaiseribacteriota</taxon>
    </lineage>
</organism>
<name>A0A1F6EHY2_9BACT</name>
<sequence>MKAMSLDLGKFGAYRRLLIGGAVIFALVAIAILISIINTKPTETGPGYGDVFSSEEELAAKHKVLEELAAMEEVDAEGRPTEMAKLKVLESLGAQ</sequence>
<comment type="caution">
    <text evidence="2">The sequence shown here is derived from an EMBL/GenBank/DDBJ whole genome shotgun (WGS) entry which is preliminary data.</text>
</comment>